<dbReference type="PANTHER" id="PTHR46401:SF2">
    <property type="entry name" value="GLYCOSYLTRANSFERASE WBBK-RELATED"/>
    <property type="match status" value="1"/>
</dbReference>
<dbReference type="GO" id="GO:0009103">
    <property type="term" value="P:lipopolysaccharide biosynthetic process"/>
    <property type="evidence" value="ECO:0007669"/>
    <property type="project" value="TreeGrafter"/>
</dbReference>
<dbReference type="SUPFAM" id="SSF53756">
    <property type="entry name" value="UDP-Glycosyltransferase/glycogen phosphorylase"/>
    <property type="match status" value="1"/>
</dbReference>
<evidence type="ECO:0000256" key="2">
    <source>
        <dbReference type="ARBA" id="ARBA00022679"/>
    </source>
</evidence>
<keyword evidence="2" id="KW-0808">Transferase</keyword>
<dbReference type="PANTHER" id="PTHR46401">
    <property type="entry name" value="GLYCOSYLTRANSFERASE WBBK-RELATED"/>
    <property type="match status" value="1"/>
</dbReference>
<proteinExistence type="predicted"/>
<evidence type="ECO:0000259" key="3">
    <source>
        <dbReference type="Pfam" id="PF13439"/>
    </source>
</evidence>
<evidence type="ECO:0000256" key="1">
    <source>
        <dbReference type="ARBA" id="ARBA00022676"/>
    </source>
</evidence>
<reference evidence="4" key="1">
    <citation type="submission" date="2020-02" db="EMBL/GenBank/DDBJ databases">
        <authorList>
            <person name="Meier V. D."/>
        </authorList>
    </citation>
    <scope>NUCLEOTIDE SEQUENCE</scope>
    <source>
        <strain evidence="4">AVDCRST_MAG53</strain>
    </source>
</reference>
<dbReference type="AlphaFoldDB" id="A0A6J4RZH6"/>
<dbReference type="Pfam" id="PF13439">
    <property type="entry name" value="Glyco_transf_4"/>
    <property type="match status" value="1"/>
</dbReference>
<sequence length="307" mass="33099">MKIAFDARGAGDPRGIGRYVRCLLEALRETQGAHTVVESHKPRRGQVFHSPWIDGAQLRPGVPQVVTLHDLVPLKRRAEYLRTGVRFRLRYLAVERADRIIVPTQAVADDVLSLLRVDAERISVIGEAAVAAMHPRDAGEVAAVRARYGLPAEYLVWVGGMERPDPRKNVAALAGAPRELPLVLVGPVRQWARELPDVTLTGFVPDDDLAAIYSGARALVFPSDDEGFGLPTVEALACGTPVAACDVPALREVLADRATFVPQGDLAGLLAAGAAARRPAPAPPPWSWTDAARATWQVYGDVLATEQ</sequence>
<dbReference type="GO" id="GO:0016757">
    <property type="term" value="F:glycosyltransferase activity"/>
    <property type="evidence" value="ECO:0007669"/>
    <property type="project" value="UniProtKB-KW"/>
</dbReference>
<accession>A0A6J4RZH6</accession>
<protein>
    <recommendedName>
        <fullName evidence="3">Glycosyltransferase subfamily 4-like N-terminal domain-containing protein</fullName>
    </recommendedName>
</protein>
<keyword evidence="1" id="KW-0328">Glycosyltransferase</keyword>
<dbReference type="Pfam" id="PF13692">
    <property type="entry name" value="Glyco_trans_1_4"/>
    <property type="match status" value="1"/>
</dbReference>
<organism evidence="4">
    <name type="scientific">uncultured Solirubrobacteraceae bacterium</name>
    <dbReference type="NCBI Taxonomy" id="1162706"/>
    <lineage>
        <taxon>Bacteria</taxon>
        <taxon>Bacillati</taxon>
        <taxon>Actinomycetota</taxon>
        <taxon>Thermoleophilia</taxon>
        <taxon>Solirubrobacterales</taxon>
        <taxon>Solirubrobacteraceae</taxon>
        <taxon>environmental samples</taxon>
    </lineage>
</organism>
<dbReference type="Gene3D" id="3.40.50.2000">
    <property type="entry name" value="Glycogen Phosphorylase B"/>
    <property type="match status" value="2"/>
</dbReference>
<feature type="domain" description="Glycosyltransferase subfamily 4-like N-terminal" evidence="3">
    <location>
        <begin position="49"/>
        <end position="125"/>
    </location>
</feature>
<evidence type="ECO:0000313" key="4">
    <source>
        <dbReference type="EMBL" id="CAA9482558.1"/>
    </source>
</evidence>
<gene>
    <name evidence="4" type="ORF">AVDCRST_MAG53-843</name>
</gene>
<name>A0A6J4RZH6_9ACTN</name>
<dbReference type="EMBL" id="CADCVR010000027">
    <property type="protein sequence ID" value="CAA9482558.1"/>
    <property type="molecule type" value="Genomic_DNA"/>
</dbReference>
<dbReference type="InterPro" id="IPR028098">
    <property type="entry name" value="Glyco_trans_4-like_N"/>
</dbReference>
<dbReference type="CDD" id="cd03809">
    <property type="entry name" value="GT4_MtfB-like"/>
    <property type="match status" value="1"/>
</dbReference>